<evidence type="ECO:0000313" key="2">
    <source>
        <dbReference type="Proteomes" id="UP000008206"/>
    </source>
</evidence>
<dbReference type="HOGENOM" id="CLU_182243_2_0_3"/>
<sequence length="72" mass="8098">MTLSELLPLVEQLSVSDKVKLMRILSEELDTNTNEDITPLEPFKIYDLPTPYNSFGAGEALMQALELADEKK</sequence>
<dbReference type="AlphaFoldDB" id="E0UGF8"/>
<name>E0UGF8_GLOV7</name>
<reference evidence="2" key="1">
    <citation type="journal article" date="2011" name="MBio">
        <title>Novel metabolic attributes of the genus Cyanothece, comprising a group of unicellular nitrogen-fixing Cyanobacteria.</title>
        <authorList>
            <person name="Bandyopadhyay A."/>
            <person name="Elvitigala T."/>
            <person name="Welsh E."/>
            <person name="Stockel J."/>
            <person name="Liberton M."/>
            <person name="Min H."/>
            <person name="Sherman L.A."/>
            <person name="Pakrasi H.B."/>
        </authorList>
    </citation>
    <scope>NUCLEOTIDE SEQUENCE [LARGE SCALE GENOMIC DNA]</scope>
    <source>
        <strain evidence="2">PCC 7822</strain>
    </source>
</reference>
<dbReference type="STRING" id="497965.Cyan7822_4886"/>
<dbReference type="OrthoDB" id="489089at2"/>
<protein>
    <submittedName>
        <fullName evidence="1">Uncharacterized protein</fullName>
    </submittedName>
</protein>
<evidence type="ECO:0000313" key="1">
    <source>
        <dbReference type="EMBL" id="ADN16777.1"/>
    </source>
</evidence>
<dbReference type="Proteomes" id="UP000008206">
    <property type="component" value="Chromosome"/>
</dbReference>
<accession>E0UGF8</accession>
<gene>
    <name evidence="1" type="ordered locus">Cyan7822_4886</name>
</gene>
<dbReference type="eggNOG" id="ENOG5033D27">
    <property type="taxonomic scope" value="Bacteria"/>
</dbReference>
<dbReference type="KEGG" id="cyj:Cyan7822_4886"/>
<organism evidence="1 2">
    <name type="scientific">Gloeothece verrucosa (strain PCC 7822)</name>
    <name type="common">Cyanothece sp. (strain PCC 7822)</name>
    <dbReference type="NCBI Taxonomy" id="497965"/>
    <lineage>
        <taxon>Bacteria</taxon>
        <taxon>Bacillati</taxon>
        <taxon>Cyanobacteriota</taxon>
        <taxon>Cyanophyceae</taxon>
        <taxon>Oscillatoriophycideae</taxon>
        <taxon>Chroococcales</taxon>
        <taxon>Aphanothecaceae</taxon>
        <taxon>Gloeothece</taxon>
        <taxon>Gloeothece verrucosa</taxon>
    </lineage>
</organism>
<dbReference type="RefSeq" id="WP_013324815.1">
    <property type="nucleotide sequence ID" value="NC_014501.1"/>
</dbReference>
<proteinExistence type="predicted"/>
<keyword evidence="2" id="KW-1185">Reference proteome</keyword>
<dbReference type="EMBL" id="CP002198">
    <property type="protein sequence ID" value="ADN16777.1"/>
    <property type="molecule type" value="Genomic_DNA"/>
</dbReference>